<keyword evidence="3 4" id="KW-0687">Ribonucleoprotein</keyword>
<reference evidence="7" key="1">
    <citation type="submission" date="2025-08" db="UniProtKB">
        <authorList>
            <consortium name="Ensembl"/>
        </authorList>
    </citation>
    <scope>IDENTIFICATION</scope>
</reference>
<feature type="signal peptide" evidence="6">
    <location>
        <begin position="1"/>
        <end position="18"/>
    </location>
</feature>
<dbReference type="GO" id="GO:0002181">
    <property type="term" value="P:cytoplasmic translation"/>
    <property type="evidence" value="ECO:0007669"/>
    <property type="project" value="TreeGrafter"/>
</dbReference>
<dbReference type="PANTHER" id="PTHR12884:SF0">
    <property type="entry name" value="60S RIBOSOMAL PROTEIN L29"/>
    <property type="match status" value="1"/>
</dbReference>
<accession>A0A674E2A7</accession>
<keyword evidence="2 4" id="KW-0689">Ribosomal protein</keyword>
<evidence type="ECO:0000256" key="4">
    <source>
        <dbReference type="RuleBase" id="RU364026"/>
    </source>
</evidence>
<name>A0A674E2A7_SALTR</name>
<sequence length="81" mass="9029">NPVLFEVIVSIKVLTSLCFSCLSTARKAHRNGIKKPRPDRYESMKGVDPKFMKNMRFAKKHNKKGQKTANAAAKKIADAAP</sequence>
<evidence type="ECO:0000313" key="7">
    <source>
        <dbReference type="Ensembl" id="ENSSTUP00000102437.1"/>
    </source>
</evidence>
<dbReference type="FunCoup" id="A0A674E2A7">
    <property type="interactions" value="1447"/>
</dbReference>
<dbReference type="GO" id="GO:0022625">
    <property type="term" value="C:cytosolic large ribosomal subunit"/>
    <property type="evidence" value="ECO:0007669"/>
    <property type="project" value="TreeGrafter"/>
</dbReference>
<reference evidence="7" key="2">
    <citation type="submission" date="2025-09" db="UniProtKB">
        <authorList>
            <consortium name="Ensembl"/>
        </authorList>
    </citation>
    <scope>IDENTIFICATION</scope>
</reference>
<feature type="region of interest" description="Disordered" evidence="5">
    <location>
        <begin position="59"/>
        <end position="81"/>
    </location>
</feature>
<evidence type="ECO:0000256" key="3">
    <source>
        <dbReference type="ARBA" id="ARBA00023274"/>
    </source>
</evidence>
<dbReference type="AlphaFoldDB" id="A0A674E2A7"/>
<feature type="compositionally biased region" description="Low complexity" evidence="5">
    <location>
        <begin position="67"/>
        <end position="81"/>
    </location>
</feature>
<gene>
    <name evidence="7" type="primary">RPL29</name>
    <name evidence="7" type="synonym">rpl29</name>
</gene>
<protein>
    <recommendedName>
        <fullName evidence="4">60S ribosomal protein L29</fullName>
    </recommendedName>
</protein>
<proteinExistence type="inferred from homology"/>
<dbReference type="GeneTree" id="ENSGT00390000007084"/>
<dbReference type="InterPro" id="IPR002673">
    <property type="entry name" value="Ribosomal_eL29"/>
</dbReference>
<feature type="chain" id="PRO_5025666044" description="60S ribosomal protein L29" evidence="6">
    <location>
        <begin position="19"/>
        <end position="81"/>
    </location>
</feature>
<dbReference type="Proteomes" id="UP000472277">
    <property type="component" value="Chromosome 16"/>
</dbReference>
<keyword evidence="6" id="KW-0732">Signal</keyword>
<evidence type="ECO:0000256" key="1">
    <source>
        <dbReference type="ARBA" id="ARBA00010247"/>
    </source>
</evidence>
<dbReference type="InParanoid" id="A0A674E2A7"/>
<comment type="similarity">
    <text evidence="1 4">Belongs to the eukaryotic ribosomal protein eL29 family.</text>
</comment>
<evidence type="ECO:0000256" key="2">
    <source>
        <dbReference type="ARBA" id="ARBA00022980"/>
    </source>
</evidence>
<dbReference type="PANTHER" id="PTHR12884">
    <property type="entry name" value="60S RIBOSOMAL PROTEIN L29"/>
    <property type="match status" value="1"/>
</dbReference>
<dbReference type="Pfam" id="PF01779">
    <property type="entry name" value="Ribosomal_L29e"/>
    <property type="match status" value="1"/>
</dbReference>
<dbReference type="Gene3D" id="6.10.140.1730">
    <property type="match status" value="1"/>
</dbReference>
<evidence type="ECO:0000256" key="6">
    <source>
        <dbReference type="SAM" id="SignalP"/>
    </source>
</evidence>
<dbReference type="GO" id="GO:0003735">
    <property type="term" value="F:structural constituent of ribosome"/>
    <property type="evidence" value="ECO:0007669"/>
    <property type="project" value="UniProtKB-UniRule"/>
</dbReference>
<keyword evidence="8" id="KW-1185">Reference proteome</keyword>
<organism evidence="7 8">
    <name type="scientific">Salmo trutta</name>
    <name type="common">Brown trout</name>
    <dbReference type="NCBI Taxonomy" id="8032"/>
    <lineage>
        <taxon>Eukaryota</taxon>
        <taxon>Metazoa</taxon>
        <taxon>Chordata</taxon>
        <taxon>Craniata</taxon>
        <taxon>Vertebrata</taxon>
        <taxon>Euteleostomi</taxon>
        <taxon>Actinopterygii</taxon>
        <taxon>Neopterygii</taxon>
        <taxon>Teleostei</taxon>
        <taxon>Protacanthopterygii</taxon>
        <taxon>Salmoniformes</taxon>
        <taxon>Salmonidae</taxon>
        <taxon>Salmoninae</taxon>
        <taxon>Salmo</taxon>
    </lineage>
</organism>
<evidence type="ECO:0000256" key="5">
    <source>
        <dbReference type="SAM" id="MobiDB-lite"/>
    </source>
</evidence>
<dbReference type="Ensembl" id="ENSSTUT00000109854.1">
    <property type="protein sequence ID" value="ENSSTUP00000102437.1"/>
    <property type="gene ID" value="ENSSTUG00000045771.1"/>
</dbReference>
<evidence type="ECO:0000313" key="8">
    <source>
        <dbReference type="Proteomes" id="UP000472277"/>
    </source>
</evidence>